<evidence type="ECO:0000256" key="2">
    <source>
        <dbReference type="SAM" id="SignalP"/>
    </source>
</evidence>
<evidence type="ECO:0000313" key="4">
    <source>
        <dbReference type="Proteomes" id="UP000595140"/>
    </source>
</evidence>
<dbReference type="EMBL" id="OOIL02000691">
    <property type="protein sequence ID" value="VFQ68403.1"/>
    <property type="molecule type" value="Genomic_DNA"/>
</dbReference>
<keyword evidence="4" id="KW-1185">Reference proteome</keyword>
<feature type="chain" id="PRO_5019821220" evidence="2">
    <location>
        <begin position="32"/>
        <end position="69"/>
    </location>
</feature>
<feature type="signal peptide" evidence="2">
    <location>
        <begin position="1"/>
        <end position="31"/>
    </location>
</feature>
<dbReference type="AlphaFoldDB" id="A0A484KRP1"/>
<evidence type="ECO:0000313" key="3">
    <source>
        <dbReference type="EMBL" id="VFQ68403.1"/>
    </source>
</evidence>
<name>A0A484KRP1_9ASTE</name>
<organism evidence="3 4">
    <name type="scientific">Cuscuta campestris</name>
    <dbReference type="NCBI Taxonomy" id="132261"/>
    <lineage>
        <taxon>Eukaryota</taxon>
        <taxon>Viridiplantae</taxon>
        <taxon>Streptophyta</taxon>
        <taxon>Embryophyta</taxon>
        <taxon>Tracheophyta</taxon>
        <taxon>Spermatophyta</taxon>
        <taxon>Magnoliopsida</taxon>
        <taxon>eudicotyledons</taxon>
        <taxon>Gunneridae</taxon>
        <taxon>Pentapetalae</taxon>
        <taxon>asterids</taxon>
        <taxon>lamiids</taxon>
        <taxon>Solanales</taxon>
        <taxon>Convolvulaceae</taxon>
        <taxon>Cuscuteae</taxon>
        <taxon>Cuscuta</taxon>
        <taxon>Cuscuta subgen. Grammica</taxon>
        <taxon>Cuscuta sect. Cleistogrammica</taxon>
    </lineage>
</organism>
<accession>A0A484KRP1</accession>
<proteinExistence type="predicted"/>
<evidence type="ECO:0000256" key="1">
    <source>
        <dbReference type="SAM" id="MobiDB-lite"/>
    </source>
</evidence>
<feature type="region of interest" description="Disordered" evidence="1">
    <location>
        <begin position="48"/>
        <end position="69"/>
    </location>
</feature>
<gene>
    <name evidence="3" type="ORF">CCAM_LOCUS10179</name>
</gene>
<protein>
    <submittedName>
        <fullName evidence="3">Uncharacterized protein</fullName>
    </submittedName>
</protein>
<keyword evidence="2" id="KW-0732">Signal</keyword>
<reference evidence="3 4" key="1">
    <citation type="submission" date="2018-04" db="EMBL/GenBank/DDBJ databases">
        <authorList>
            <person name="Vogel A."/>
        </authorList>
    </citation>
    <scope>NUCLEOTIDE SEQUENCE [LARGE SCALE GENOMIC DNA]</scope>
</reference>
<sequence>MATAVVTALLANVSVLNVILVIGNSRRAVQAAQAQSYRAAEGEFAKLKKENDQSVAGAEQKKKKNAQTP</sequence>
<dbReference type="Proteomes" id="UP000595140">
    <property type="component" value="Unassembled WGS sequence"/>
</dbReference>